<dbReference type="Proteomes" id="UP000464620">
    <property type="component" value="Chromosome B09"/>
</dbReference>
<accession>A0A6B9V8K1</accession>
<sequence length="53" mass="6011">MRRRRHVTVNLNRARERAAAAGNAMVERTPPDLWRLFPVELAVEDATAVTVEP</sequence>
<proteinExistence type="predicted"/>
<organism evidence="1 2">
    <name type="scientific">Arachis hypogaea</name>
    <name type="common">Peanut</name>
    <dbReference type="NCBI Taxonomy" id="3818"/>
    <lineage>
        <taxon>Eukaryota</taxon>
        <taxon>Viridiplantae</taxon>
        <taxon>Streptophyta</taxon>
        <taxon>Embryophyta</taxon>
        <taxon>Tracheophyta</taxon>
        <taxon>Spermatophyta</taxon>
        <taxon>Magnoliopsida</taxon>
        <taxon>eudicotyledons</taxon>
        <taxon>Gunneridae</taxon>
        <taxon>Pentapetalae</taxon>
        <taxon>rosids</taxon>
        <taxon>fabids</taxon>
        <taxon>Fabales</taxon>
        <taxon>Fabaceae</taxon>
        <taxon>Papilionoideae</taxon>
        <taxon>50 kb inversion clade</taxon>
        <taxon>dalbergioids sensu lato</taxon>
        <taxon>Dalbergieae</taxon>
        <taxon>Pterocarpus clade</taxon>
        <taxon>Arachis</taxon>
    </lineage>
</organism>
<protein>
    <submittedName>
        <fullName evidence="1">Uncharacterized protein</fullName>
    </submittedName>
</protein>
<evidence type="ECO:0000313" key="2">
    <source>
        <dbReference type="Proteomes" id="UP000464620"/>
    </source>
</evidence>
<dbReference type="EMBL" id="CP031001">
    <property type="protein sequence ID" value="QHN77760.1"/>
    <property type="molecule type" value="Genomic_DNA"/>
</dbReference>
<name>A0A6B9V8K1_ARAHY</name>
<dbReference type="AlphaFoldDB" id="A0A6B9V8K1"/>
<gene>
    <name evidence="1" type="ORF">DS421_19g655550</name>
</gene>
<reference evidence="1 2" key="1">
    <citation type="submission" date="2020-01" db="EMBL/GenBank/DDBJ databases">
        <title>Genome sequence of Arachis hypogaea, cultivar Shitouqi.</title>
        <authorList>
            <person name="Zhuang W."/>
            <person name="Chen H."/>
            <person name="Varshney R."/>
            <person name="Wang D."/>
            <person name="Ming R."/>
        </authorList>
    </citation>
    <scope>NUCLEOTIDE SEQUENCE [LARGE SCALE GENOMIC DNA]</scope>
    <source>
        <tissue evidence="1">Young leaf</tissue>
    </source>
</reference>
<evidence type="ECO:0000313" key="1">
    <source>
        <dbReference type="EMBL" id="QHN77760.1"/>
    </source>
</evidence>